<organism evidence="2 3">
    <name type="scientific">Hyaloscypha variabilis (strain UAMH 11265 / GT02V1 / F)</name>
    <name type="common">Meliniomyces variabilis</name>
    <dbReference type="NCBI Taxonomy" id="1149755"/>
    <lineage>
        <taxon>Eukaryota</taxon>
        <taxon>Fungi</taxon>
        <taxon>Dikarya</taxon>
        <taxon>Ascomycota</taxon>
        <taxon>Pezizomycotina</taxon>
        <taxon>Leotiomycetes</taxon>
        <taxon>Helotiales</taxon>
        <taxon>Hyaloscyphaceae</taxon>
        <taxon>Hyaloscypha</taxon>
        <taxon>Hyaloscypha variabilis</taxon>
    </lineage>
</organism>
<sequence>MVPMSDQAKPISLLPSQRFLEHIPNGINVISSTIRLCCDYSNAALLSLRSSVNQGLILLSDVTPRPPFTPPYSAQANWYNGCSSATNFAEGNRYNEGEFVAHSAEANRYNEIGFATHSTEANQYNDRDFAAHSTEANRYNEGALIAHSTKANWCNELDFAPHSANVMLYNEGQSTTNVAANSRNNEGRSATQPRRRANSSVSTISMSNVPEYMSAGQLLSPGGLSATSRLFDQAHFSDSAKAYALRGEEINIGLGLQNVNVLDGLVECDDIYEFAHSEECGGIPVTLPKKGGKKRRRDGTDIDGGFVAIDRYHLEDEDESSSEEDDNEGIAQGGALLEAPSPFPDFDEMKAALLAAAGETFYTMPIGPTQPGTMEYVQQVSRRRC</sequence>
<evidence type="ECO:0000313" key="2">
    <source>
        <dbReference type="EMBL" id="PMD35313.1"/>
    </source>
</evidence>
<gene>
    <name evidence="2" type="ORF">L207DRAFT_569876</name>
</gene>
<dbReference type="AlphaFoldDB" id="A0A2J6R9Z1"/>
<protein>
    <submittedName>
        <fullName evidence="2">Uncharacterized protein</fullName>
    </submittedName>
</protein>
<accession>A0A2J6R9Z1</accession>
<evidence type="ECO:0000256" key="1">
    <source>
        <dbReference type="SAM" id="MobiDB-lite"/>
    </source>
</evidence>
<keyword evidence="3" id="KW-1185">Reference proteome</keyword>
<reference evidence="2 3" key="1">
    <citation type="submission" date="2016-04" db="EMBL/GenBank/DDBJ databases">
        <title>A degradative enzymes factory behind the ericoid mycorrhizal symbiosis.</title>
        <authorList>
            <consortium name="DOE Joint Genome Institute"/>
            <person name="Martino E."/>
            <person name="Morin E."/>
            <person name="Grelet G."/>
            <person name="Kuo A."/>
            <person name="Kohler A."/>
            <person name="Daghino S."/>
            <person name="Barry K."/>
            <person name="Choi C."/>
            <person name="Cichocki N."/>
            <person name="Clum A."/>
            <person name="Copeland A."/>
            <person name="Hainaut M."/>
            <person name="Haridas S."/>
            <person name="Labutti K."/>
            <person name="Lindquist E."/>
            <person name="Lipzen A."/>
            <person name="Khouja H.-R."/>
            <person name="Murat C."/>
            <person name="Ohm R."/>
            <person name="Olson A."/>
            <person name="Spatafora J."/>
            <person name="Veneault-Fourrey C."/>
            <person name="Henrissat B."/>
            <person name="Grigoriev I."/>
            <person name="Martin F."/>
            <person name="Perotto S."/>
        </authorList>
    </citation>
    <scope>NUCLEOTIDE SEQUENCE [LARGE SCALE GENOMIC DNA]</scope>
    <source>
        <strain evidence="2 3">F</strain>
    </source>
</reference>
<name>A0A2J6R9Z1_HYAVF</name>
<dbReference type="Proteomes" id="UP000235786">
    <property type="component" value="Unassembled WGS sequence"/>
</dbReference>
<dbReference type="OrthoDB" id="10470891at2759"/>
<proteinExistence type="predicted"/>
<evidence type="ECO:0000313" key="3">
    <source>
        <dbReference type="Proteomes" id="UP000235786"/>
    </source>
</evidence>
<feature type="region of interest" description="Disordered" evidence="1">
    <location>
        <begin position="178"/>
        <end position="200"/>
    </location>
</feature>
<dbReference type="EMBL" id="KZ613952">
    <property type="protein sequence ID" value="PMD35313.1"/>
    <property type="molecule type" value="Genomic_DNA"/>
</dbReference>